<dbReference type="Gramene" id="KGN53018">
    <property type="protein sequence ID" value="KGN53018"/>
    <property type="gene ID" value="Csa_4G011650"/>
</dbReference>
<gene>
    <name evidence="1" type="ORF">Csa_4G011650</name>
</gene>
<protein>
    <submittedName>
        <fullName evidence="1">Uncharacterized protein</fullName>
    </submittedName>
</protein>
<evidence type="ECO:0000313" key="1">
    <source>
        <dbReference type="EMBL" id="KGN53018.1"/>
    </source>
</evidence>
<reference evidence="1 2" key="4">
    <citation type="journal article" date="2011" name="BMC Genomics">
        <title>RNA-Seq improves annotation of protein-coding genes in the cucumber genome.</title>
        <authorList>
            <person name="Li Z."/>
            <person name="Zhang Z."/>
            <person name="Yan P."/>
            <person name="Huang S."/>
            <person name="Fei Z."/>
            <person name="Lin K."/>
        </authorList>
    </citation>
    <scope>NUCLEOTIDE SEQUENCE [LARGE SCALE GENOMIC DNA]</scope>
    <source>
        <strain evidence="2">cv. 9930</strain>
    </source>
</reference>
<dbReference type="AlphaFoldDB" id="A0A0A0KU33"/>
<reference evidence="1 2" key="1">
    <citation type="journal article" date="2009" name="Nat. Genet.">
        <title>The genome of the cucumber, Cucumis sativus L.</title>
        <authorList>
            <person name="Huang S."/>
            <person name="Li R."/>
            <person name="Zhang Z."/>
            <person name="Li L."/>
            <person name="Gu X."/>
            <person name="Fan W."/>
            <person name="Lucas W.J."/>
            <person name="Wang X."/>
            <person name="Xie B."/>
            <person name="Ni P."/>
            <person name="Ren Y."/>
            <person name="Zhu H."/>
            <person name="Li J."/>
            <person name="Lin K."/>
            <person name="Jin W."/>
            <person name="Fei Z."/>
            <person name="Li G."/>
            <person name="Staub J."/>
            <person name="Kilian A."/>
            <person name="van der Vossen E.A."/>
            <person name="Wu Y."/>
            <person name="Guo J."/>
            <person name="He J."/>
            <person name="Jia Z."/>
            <person name="Ren Y."/>
            <person name="Tian G."/>
            <person name="Lu Y."/>
            <person name="Ruan J."/>
            <person name="Qian W."/>
            <person name="Wang M."/>
            <person name="Huang Q."/>
            <person name="Li B."/>
            <person name="Xuan Z."/>
            <person name="Cao J."/>
            <person name="Asan"/>
            <person name="Wu Z."/>
            <person name="Zhang J."/>
            <person name="Cai Q."/>
            <person name="Bai Y."/>
            <person name="Zhao B."/>
            <person name="Han Y."/>
            <person name="Li Y."/>
            <person name="Li X."/>
            <person name="Wang S."/>
            <person name="Shi Q."/>
            <person name="Liu S."/>
            <person name="Cho W.K."/>
            <person name="Kim J.Y."/>
            <person name="Xu Y."/>
            <person name="Heller-Uszynska K."/>
            <person name="Miao H."/>
            <person name="Cheng Z."/>
            <person name="Zhang S."/>
            <person name="Wu J."/>
            <person name="Yang Y."/>
            <person name="Kang H."/>
            <person name="Li M."/>
            <person name="Liang H."/>
            <person name="Ren X."/>
            <person name="Shi Z."/>
            <person name="Wen M."/>
            <person name="Jian M."/>
            <person name="Yang H."/>
            <person name="Zhang G."/>
            <person name="Yang Z."/>
            <person name="Chen R."/>
            <person name="Liu S."/>
            <person name="Li J."/>
            <person name="Ma L."/>
            <person name="Liu H."/>
            <person name="Zhou Y."/>
            <person name="Zhao J."/>
            <person name="Fang X."/>
            <person name="Li G."/>
            <person name="Fang L."/>
            <person name="Li Y."/>
            <person name="Liu D."/>
            <person name="Zheng H."/>
            <person name="Zhang Y."/>
            <person name="Qin N."/>
            <person name="Li Z."/>
            <person name="Yang G."/>
            <person name="Yang S."/>
            <person name="Bolund L."/>
            <person name="Kristiansen K."/>
            <person name="Zheng H."/>
            <person name="Li S."/>
            <person name="Zhang X."/>
            <person name="Yang H."/>
            <person name="Wang J."/>
            <person name="Sun R."/>
            <person name="Zhang B."/>
            <person name="Jiang S."/>
            <person name="Wang J."/>
            <person name="Du Y."/>
            <person name="Li S."/>
        </authorList>
    </citation>
    <scope>NUCLEOTIDE SEQUENCE [LARGE SCALE GENOMIC DNA]</scope>
    <source>
        <strain evidence="2">cv. 9930</strain>
    </source>
</reference>
<dbReference type="EMBL" id="CM002925">
    <property type="protein sequence ID" value="KGN53018.1"/>
    <property type="molecule type" value="Genomic_DNA"/>
</dbReference>
<reference evidence="1 2" key="2">
    <citation type="journal article" date="2009" name="PLoS ONE">
        <title>An integrated genetic and cytogenetic map of the cucumber genome.</title>
        <authorList>
            <person name="Ren Y."/>
            <person name="Zhang Z."/>
            <person name="Liu J."/>
            <person name="Staub J.E."/>
            <person name="Han Y."/>
            <person name="Cheng Z."/>
            <person name="Li X."/>
            <person name="Lu J."/>
            <person name="Miao H."/>
            <person name="Kang H."/>
            <person name="Xie B."/>
            <person name="Gu X."/>
            <person name="Wang X."/>
            <person name="Du Y."/>
            <person name="Jin W."/>
            <person name="Huang S."/>
        </authorList>
    </citation>
    <scope>NUCLEOTIDE SEQUENCE [LARGE SCALE GENOMIC DNA]</scope>
    <source>
        <strain evidence="2">cv. 9930</strain>
    </source>
</reference>
<sequence length="101" mass="11936">MDAQQLNSKYSIHEQNQSLHKYRHNEYSSLHRNLKRRNTPQRNLKTNRMLLESKSREIVAGLLKRNWCPSEEKGKSIVDSLRAKKMVFFKGALMGDYAWTV</sequence>
<name>A0A0A0KU33_CUCSA</name>
<reference evidence="1 2" key="3">
    <citation type="journal article" date="2010" name="BMC Genomics">
        <title>Transcriptome sequencing and comparative analysis of cucumber flowers with different sex types.</title>
        <authorList>
            <person name="Guo S."/>
            <person name="Zheng Y."/>
            <person name="Joung J.G."/>
            <person name="Liu S."/>
            <person name="Zhang Z."/>
            <person name="Crasta O.R."/>
            <person name="Sobral B.W."/>
            <person name="Xu Y."/>
            <person name="Huang S."/>
            <person name="Fei Z."/>
        </authorList>
    </citation>
    <scope>NUCLEOTIDE SEQUENCE [LARGE SCALE GENOMIC DNA]</scope>
    <source>
        <strain evidence="2">cv. 9930</strain>
    </source>
</reference>
<keyword evidence="2" id="KW-1185">Reference proteome</keyword>
<organism evidence="1 2">
    <name type="scientific">Cucumis sativus</name>
    <name type="common">Cucumber</name>
    <dbReference type="NCBI Taxonomy" id="3659"/>
    <lineage>
        <taxon>Eukaryota</taxon>
        <taxon>Viridiplantae</taxon>
        <taxon>Streptophyta</taxon>
        <taxon>Embryophyta</taxon>
        <taxon>Tracheophyta</taxon>
        <taxon>Spermatophyta</taxon>
        <taxon>Magnoliopsida</taxon>
        <taxon>eudicotyledons</taxon>
        <taxon>Gunneridae</taxon>
        <taxon>Pentapetalae</taxon>
        <taxon>rosids</taxon>
        <taxon>fabids</taxon>
        <taxon>Cucurbitales</taxon>
        <taxon>Cucurbitaceae</taxon>
        <taxon>Benincaseae</taxon>
        <taxon>Cucumis</taxon>
    </lineage>
</organism>
<accession>A0A0A0KU33</accession>
<evidence type="ECO:0000313" key="2">
    <source>
        <dbReference type="Proteomes" id="UP000029981"/>
    </source>
</evidence>
<dbReference type="Proteomes" id="UP000029981">
    <property type="component" value="Chromosome 4"/>
</dbReference>
<proteinExistence type="predicted"/>